<dbReference type="Proteomes" id="UP000285517">
    <property type="component" value="Chromosome"/>
</dbReference>
<feature type="domain" description="Acyl-CoA thioesterase-like N-terminal HotDog" evidence="1">
    <location>
        <begin position="30"/>
        <end position="112"/>
    </location>
</feature>
<dbReference type="EMBL" id="CP034951">
    <property type="protein sequence ID" value="QAA81709.1"/>
    <property type="molecule type" value="Genomic_DNA"/>
</dbReference>
<dbReference type="Pfam" id="PF13622">
    <property type="entry name" value="4HBT_3"/>
    <property type="match status" value="1"/>
</dbReference>
<dbReference type="OrthoDB" id="1413770at2"/>
<name>A0A410G388_9FLAO</name>
<keyword evidence="4" id="KW-1185">Reference proteome</keyword>
<sequence length="269" mass="30451">MGFYYELLHRDIEADGTHVAQYRPTINTQGAWNDNEQHMAPATGVICAELEKFRPKDHMQIARISLDILGMIYLDDFQITTRCIRPGKTIELIESVFEAKGRTCIVARTWRMITEDTSEVAGLEDKPMPSPETLPNWKGMSVWDGGYIRSVAKNIKEVERRPGKGKVWLTNDLEMIEGEPTTSFVKLMGMVDTMNGVVVRQENPFTHMFPNVDLQIHLYRLPTGKYLGLEVEQQYGKDGIGLTSAVLHDKEGPFGHAAQILTVRKMPTN</sequence>
<protein>
    <submittedName>
        <fullName evidence="3">Thioesterase family protein</fullName>
    </submittedName>
</protein>
<dbReference type="SUPFAM" id="SSF54637">
    <property type="entry name" value="Thioesterase/thiol ester dehydrase-isomerase"/>
    <property type="match status" value="1"/>
</dbReference>
<evidence type="ECO:0000259" key="2">
    <source>
        <dbReference type="Pfam" id="PF20789"/>
    </source>
</evidence>
<dbReference type="AlphaFoldDB" id="A0A410G388"/>
<feature type="domain" description="Acyl-CoA thioesterase-like C-terminal" evidence="2">
    <location>
        <begin position="143"/>
        <end position="263"/>
    </location>
</feature>
<evidence type="ECO:0000313" key="4">
    <source>
        <dbReference type="Proteomes" id="UP000285517"/>
    </source>
</evidence>
<evidence type="ECO:0000313" key="3">
    <source>
        <dbReference type="EMBL" id="QAA81709.1"/>
    </source>
</evidence>
<evidence type="ECO:0000259" key="1">
    <source>
        <dbReference type="Pfam" id="PF13622"/>
    </source>
</evidence>
<dbReference type="KEGG" id="aev:EI546_08210"/>
<reference evidence="3 4" key="1">
    <citation type="submission" date="2019-01" db="EMBL/GenBank/DDBJ databases">
        <title>Complete genome sequencing of Aequorivita sp. H23M31.</title>
        <authorList>
            <person name="Bae J.-W."/>
        </authorList>
    </citation>
    <scope>NUCLEOTIDE SEQUENCE [LARGE SCALE GENOMIC DNA]</scope>
    <source>
        <strain evidence="3 4">H23M31</strain>
    </source>
</reference>
<dbReference type="Gene3D" id="2.40.160.210">
    <property type="entry name" value="Acyl-CoA thioesterase, double hotdog domain"/>
    <property type="match status" value="1"/>
</dbReference>
<organism evidence="3 4">
    <name type="scientific">Aequorivita ciconiae</name>
    <dbReference type="NCBI Taxonomy" id="2494375"/>
    <lineage>
        <taxon>Bacteria</taxon>
        <taxon>Pseudomonadati</taxon>
        <taxon>Bacteroidota</taxon>
        <taxon>Flavobacteriia</taxon>
        <taxon>Flavobacteriales</taxon>
        <taxon>Flavobacteriaceae</taxon>
        <taxon>Aequorivita</taxon>
    </lineage>
</organism>
<dbReference type="InterPro" id="IPR049450">
    <property type="entry name" value="ACOT8-like_C"/>
</dbReference>
<dbReference type="InterPro" id="IPR029069">
    <property type="entry name" value="HotDog_dom_sf"/>
</dbReference>
<dbReference type="RefSeq" id="WP_128250090.1">
    <property type="nucleotide sequence ID" value="NZ_CP034951.1"/>
</dbReference>
<gene>
    <name evidence="3" type="ORF">EI546_08210</name>
</gene>
<dbReference type="Pfam" id="PF20789">
    <property type="entry name" value="4HBT_3C"/>
    <property type="match status" value="1"/>
</dbReference>
<dbReference type="InterPro" id="IPR049449">
    <property type="entry name" value="TesB_ACOT8-like_N"/>
</dbReference>
<accession>A0A410G388</accession>
<dbReference type="InterPro" id="IPR042171">
    <property type="entry name" value="Acyl-CoA_hotdog"/>
</dbReference>
<proteinExistence type="predicted"/>